<accession>A0A2I0SMR0</accession>
<feature type="compositionally biased region" description="Polar residues" evidence="1">
    <location>
        <begin position="62"/>
        <end position="72"/>
    </location>
</feature>
<dbReference type="Proteomes" id="UP000236178">
    <property type="component" value="Unassembled WGS sequence"/>
</dbReference>
<comment type="caution">
    <text evidence="2">The sequence shown here is derived from an EMBL/GenBank/DDBJ whole genome shotgun (WGS) entry which is preliminary data.</text>
</comment>
<dbReference type="AlphaFoldDB" id="A0A2I0SMR0"/>
<evidence type="ECO:0000256" key="1">
    <source>
        <dbReference type="SAM" id="MobiDB-lite"/>
    </source>
</evidence>
<feature type="region of interest" description="Disordered" evidence="1">
    <location>
        <begin position="48"/>
        <end position="72"/>
    </location>
</feature>
<feature type="region of interest" description="Disordered" evidence="1">
    <location>
        <begin position="1"/>
        <end position="25"/>
    </location>
</feature>
<sequence length="72" mass="7714">MTEAVEATCGPEQPTVRSNRRAEEAGGPLKAAVEVMPRAFSAVFQHRRQIPPQATPGGPVSSRRSVTTATPW</sequence>
<organism evidence="2 3">
    <name type="scientific">Streptomyces populi</name>
    <dbReference type="NCBI Taxonomy" id="2058924"/>
    <lineage>
        <taxon>Bacteria</taxon>
        <taxon>Bacillati</taxon>
        <taxon>Actinomycetota</taxon>
        <taxon>Actinomycetes</taxon>
        <taxon>Kitasatosporales</taxon>
        <taxon>Streptomycetaceae</taxon>
        <taxon>Streptomyces</taxon>
    </lineage>
</organism>
<evidence type="ECO:0000313" key="3">
    <source>
        <dbReference type="Proteomes" id="UP000236178"/>
    </source>
</evidence>
<gene>
    <name evidence="2" type="ORF">CW362_20090</name>
</gene>
<name>A0A2I0SMR0_9ACTN</name>
<reference evidence="2 3" key="1">
    <citation type="submission" date="2017-12" db="EMBL/GenBank/DDBJ databases">
        <title>Streptomyces populusis sp. nov., a novel endophytic actinobacterium isolated from stems of Populus adenopoda Maxim.</title>
        <authorList>
            <person name="Wang Z."/>
        </authorList>
    </citation>
    <scope>NUCLEOTIDE SEQUENCE [LARGE SCALE GENOMIC DNA]</scope>
    <source>
        <strain evidence="2 3">A249</strain>
    </source>
</reference>
<evidence type="ECO:0000313" key="2">
    <source>
        <dbReference type="EMBL" id="PKT71226.1"/>
    </source>
</evidence>
<dbReference type="EMBL" id="PJOS01000037">
    <property type="protein sequence ID" value="PKT71226.1"/>
    <property type="molecule type" value="Genomic_DNA"/>
</dbReference>
<protein>
    <submittedName>
        <fullName evidence="2">Uncharacterized protein</fullName>
    </submittedName>
</protein>
<proteinExistence type="predicted"/>
<keyword evidence="3" id="KW-1185">Reference proteome</keyword>